<dbReference type="PANTHER" id="PTHR45870">
    <property type="entry name" value="TUBULIN MONOGLYCYLASE TTLL3"/>
    <property type="match status" value="1"/>
</dbReference>
<dbReference type="Pfam" id="PF03133">
    <property type="entry name" value="TTL"/>
    <property type="match status" value="1"/>
</dbReference>
<keyword evidence="3" id="KW-0436">Ligase</keyword>
<gene>
    <name evidence="6" type="ORF">EVOR1521_LOCUS30493</name>
</gene>
<comment type="caution">
    <text evidence="6">The sequence shown here is derived from an EMBL/GenBank/DDBJ whole genome shotgun (WGS) entry which is preliminary data.</text>
</comment>
<evidence type="ECO:0000256" key="3">
    <source>
        <dbReference type="ARBA" id="ARBA00022598"/>
    </source>
</evidence>
<dbReference type="GO" id="GO:0005737">
    <property type="term" value="C:cytoplasm"/>
    <property type="evidence" value="ECO:0007669"/>
    <property type="project" value="UniProtKB-SubCell"/>
</dbReference>
<dbReference type="InterPro" id="IPR004344">
    <property type="entry name" value="TTL/TTLL_fam"/>
</dbReference>
<dbReference type="SUPFAM" id="SSF56059">
    <property type="entry name" value="Glutathione synthetase ATP-binding domain-like"/>
    <property type="match status" value="1"/>
</dbReference>
<organism evidence="6 7">
    <name type="scientific">Effrenium voratum</name>
    <dbReference type="NCBI Taxonomy" id="2562239"/>
    <lineage>
        <taxon>Eukaryota</taxon>
        <taxon>Sar</taxon>
        <taxon>Alveolata</taxon>
        <taxon>Dinophyceae</taxon>
        <taxon>Suessiales</taxon>
        <taxon>Symbiodiniaceae</taxon>
        <taxon>Effrenium</taxon>
    </lineage>
</organism>
<name>A0AA36JQL6_9DINO</name>
<comment type="subcellular location">
    <subcellularLocation>
        <location evidence="1">Cytoplasm</location>
    </subcellularLocation>
</comment>
<evidence type="ECO:0000313" key="7">
    <source>
        <dbReference type="Proteomes" id="UP001178507"/>
    </source>
</evidence>
<keyword evidence="4" id="KW-0547">Nucleotide-binding</keyword>
<dbReference type="PANTHER" id="PTHR45870:SF2">
    <property type="entry name" value="TUBULIN MONOGLYCYLASE TTLL3"/>
    <property type="match status" value="1"/>
</dbReference>
<evidence type="ECO:0000256" key="4">
    <source>
        <dbReference type="ARBA" id="ARBA00022741"/>
    </source>
</evidence>
<keyword evidence="2" id="KW-0963">Cytoplasm</keyword>
<evidence type="ECO:0000256" key="1">
    <source>
        <dbReference type="ARBA" id="ARBA00004496"/>
    </source>
</evidence>
<dbReference type="GO" id="GO:0015630">
    <property type="term" value="C:microtubule cytoskeleton"/>
    <property type="evidence" value="ECO:0007669"/>
    <property type="project" value="TreeGrafter"/>
</dbReference>
<dbReference type="GO" id="GO:0005524">
    <property type="term" value="F:ATP binding"/>
    <property type="evidence" value="ECO:0007669"/>
    <property type="project" value="UniProtKB-KW"/>
</dbReference>
<dbReference type="Gene3D" id="3.30.470.20">
    <property type="entry name" value="ATP-grasp fold, B domain"/>
    <property type="match status" value="1"/>
</dbReference>
<evidence type="ECO:0000256" key="5">
    <source>
        <dbReference type="ARBA" id="ARBA00022840"/>
    </source>
</evidence>
<dbReference type="PROSITE" id="PS51221">
    <property type="entry name" value="TTL"/>
    <property type="match status" value="1"/>
</dbReference>
<dbReference type="AlphaFoldDB" id="A0AA36JQL6"/>
<sequence>MLIGWSSKKKKSEVESGEKSAIMEELKDVPGGAMKRWKEYTWPKMLEAVRTCVLSCKEDVGAHPRGCFELFGFDFLLDCDMGPWLLEANSSPDLCEDAGPSLRRMTEAAMQQLLQLVLAMEQGVLVLPGATKCDAPVLGSGDWHLILQEEAHSAQEAPKNLSCAAQYVLLAEFGERKVPELDESPLKMMPFVLRVDIGHDEVPRADAEALNETMISTSRLTLPEESGRNFIFEADTPPPPHPVSRPAKVGQQLMVSSLGTVGHPFTCARPCRYVKRKGGCRDGANCPCCHECFWTKARGEEKAPNPSHMGPEVLPLSEGSQGHPNRCAGACKYVRRKGGCRDGAACPKCHFCQWRRDGLKNPPEQNGTQAFSVHAPGLLPSFGSEDDCEEEHGTHASPLPLPLKLLSESQCAESLEMLPSIGSLGHPFTCAAPCRDHGDNNCQEGLQCTSCHRCCSSKMVLTSGQTFHL</sequence>
<proteinExistence type="predicted"/>
<keyword evidence="7" id="KW-1185">Reference proteome</keyword>
<dbReference type="InterPro" id="IPR051437">
    <property type="entry name" value="TTLL_monoglycylase"/>
</dbReference>
<dbReference type="Proteomes" id="UP001178507">
    <property type="component" value="Unassembled WGS sequence"/>
</dbReference>
<reference evidence="6" key="1">
    <citation type="submission" date="2023-08" db="EMBL/GenBank/DDBJ databases">
        <authorList>
            <person name="Chen Y."/>
            <person name="Shah S."/>
            <person name="Dougan E. K."/>
            <person name="Thang M."/>
            <person name="Chan C."/>
        </authorList>
    </citation>
    <scope>NUCLEOTIDE SEQUENCE</scope>
</reference>
<accession>A0AA36JQL6</accession>
<dbReference type="EMBL" id="CAUJNA010003766">
    <property type="protein sequence ID" value="CAJ1409381.1"/>
    <property type="molecule type" value="Genomic_DNA"/>
</dbReference>
<keyword evidence="5" id="KW-0067">ATP-binding</keyword>
<evidence type="ECO:0000256" key="2">
    <source>
        <dbReference type="ARBA" id="ARBA00022490"/>
    </source>
</evidence>
<protein>
    <submittedName>
        <fullName evidence="6">Uncharacterized protein</fullName>
    </submittedName>
</protein>
<evidence type="ECO:0000313" key="6">
    <source>
        <dbReference type="EMBL" id="CAJ1409381.1"/>
    </source>
</evidence>
<dbReference type="GO" id="GO:0070736">
    <property type="term" value="F:protein-glycine ligase activity, initiating"/>
    <property type="evidence" value="ECO:0007669"/>
    <property type="project" value="TreeGrafter"/>
</dbReference>